<dbReference type="CDD" id="cd19178">
    <property type="entry name" value="SET_SETD6"/>
    <property type="match status" value="1"/>
</dbReference>
<dbReference type="InterPro" id="IPR001214">
    <property type="entry name" value="SET_dom"/>
</dbReference>
<reference evidence="7" key="2">
    <citation type="submission" date="2015-01" db="EMBL/GenBank/DDBJ databases">
        <title>Evolutionary Origins and Diversification of the Mycorrhizal Mutualists.</title>
        <authorList>
            <consortium name="DOE Joint Genome Institute"/>
            <consortium name="Mycorrhizal Genomics Consortium"/>
            <person name="Kohler A."/>
            <person name="Kuo A."/>
            <person name="Nagy L.G."/>
            <person name="Floudas D."/>
            <person name="Copeland A."/>
            <person name="Barry K.W."/>
            <person name="Cichocki N."/>
            <person name="Veneault-Fourrey C."/>
            <person name="LaButti K."/>
            <person name="Lindquist E.A."/>
            <person name="Lipzen A."/>
            <person name="Lundell T."/>
            <person name="Morin E."/>
            <person name="Murat C."/>
            <person name="Riley R."/>
            <person name="Ohm R."/>
            <person name="Sun H."/>
            <person name="Tunlid A."/>
            <person name="Henrissat B."/>
            <person name="Grigoriev I.V."/>
            <person name="Hibbett D.S."/>
            <person name="Martin F."/>
        </authorList>
    </citation>
    <scope>NUCLEOTIDE SEQUENCE [LARGE SCALE GENOMIC DNA]</scope>
    <source>
        <strain evidence="7">LaAM-08-1</strain>
    </source>
</reference>
<feature type="domain" description="SET" evidence="5">
    <location>
        <begin position="22"/>
        <end position="308"/>
    </location>
</feature>
<evidence type="ECO:0000256" key="2">
    <source>
        <dbReference type="ARBA" id="ARBA00022679"/>
    </source>
</evidence>
<dbReference type="PANTHER" id="PTHR13271:SF34">
    <property type="entry name" value="N-LYSINE METHYLTRANSFERASE SETD6"/>
    <property type="match status" value="1"/>
</dbReference>
<dbReference type="GO" id="GO:0005634">
    <property type="term" value="C:nucleus"/>
    <property type="evidence" value="ECO:0007669"/>
    <property type="project" value="UniProtKB-SubCell"/>
</dbReference>
<dbReference type="HOGENOM" id="CLU_017135_0_0_1"/>
<dbReference type="AlphaFoldDB" id="A0A0C9YHK7"/>
<feature type="region of interest" description="Disordered" evidence="4">
    <location>
        <begin position="485"/>
        <end position="509"/>
    </location>
</feature>
<dbReference type="InterPro" id="IPR036464">
    <property type="entry name" value="Rubisco_LSMT_subst-bd_sf"/>
</dbReference>
<dbReference type="GO" id="GO:0032259">
    <property type="term" value="P:methylation"/>
    <property type="evidence" value="ECO:0007669"/>
    <property type="project" value="UniProtKB-KW"/>
</dbReference>
<dbReference type="Gene3D" id="3.90.1420.10">
    <property type="entry name" value="Rubisco LSMT, substrate-binding domain"/>
    <property type="match status" value="1"/>
</dbReference>
<dbReference type="Proteomes" id="UP000054477">
    <property type="component" value="Unassembled WGS sequence"/>
</dbReference>
<evidence type="ECO:0000313" key="6">
    <source>
        <dbReference type="EMBL" id="KIK09842.1"/>
    </source>
</evidence>
<reference evidence="6 7" key="1">
    <citation type="submission" date="2014-04" db="EMBL/GenBank/DDBJ databases">
        <authorList>
            <consortium name="DOE Joint Genome Institute"/>
            <person name="Kuo A."/>
            <person name="Kohler A."/>
            <person name="Nagy L.G."/>
            <person name="Floudas D."/>
            <person name="Copeland A."/>
            <person name="Barry K.W."/>
            <person name="Cichocki N."/>
            <person name="Veneault-Fourrey C."/>
            <person name="LaButti K."/>
            <person name="Lindquist E.A."/>
            <person name="Lipzen A."/>
            <person name="Lundell T."/>
            <person name="Morin E."/>
            <person name="Murat C."/>
            <person name="Sun H."/>
            <person name="Tunlid A."/>
            <person name="Henrissat B."/>
            <person name="Grigoriev I.V."/>
            <person name="Hibbett D.S."/>
            <person name="Martin F."/>
            <person name="Nordberg H.P."/>
            <person name="Cantor M.N."/>
            <person name="Hua S.X."/>
        </authorList>
    </citation>
    <scope>NUCLEOTIDE SEQUENCE [LARGE SCALE GENOMIC DNA]</scope>
    <source>
        <strain evidence="6 7">LaAM-08-1</strain>
    </source>
</reference>
<feature type="compositionally biased region" description="Acidic residues" evidence="4">
    <location>
        <begin position="244"/>
        <end position="260"/>
    </location>
</feature>
<evidence type="ECO:0000256" key="4">
    <source>
        <dbReference type="SAM" id="MobiDB-lite"/>
    </source>
</evidence>
<dbReference type="GO" id="GO:0016279">
    <property type="term" value="F:protein-lysine N-methyltransferase activity"/>
    <property type="evidence" value="ECO:0007669"/>
    <property type="project" value="UniProtKB-UniRule"/>
</dbReference>
<dbReference type="PROSITE" id="PS50280">
    <property type="entry name" value="SET"/>
    <property type="match status" value="1"/>
</dbReference>
<keyword evidence="3" id="KW-0949">S-adenosyl-L-methionine</keyword>
<name>A0A0C9YHK7_9AGAR</name>
<feature type="compositionally biased region" description="Acidic residues" evidence="4">
    <location>
        <begin position="205"/>
        <end position="214"/>
    </location>
</feature>
<keyword evidence="2" id="KW-0808">Transferase</keyword>
<dbReference type="SUPFAM" id="SSF82199">
    <property type="entry name" value="SET domain"/>
    <property type="match status" value="1"/>
</dbReference>
<organism evidence="6 7">
    <name type="scientific">Laccaria amethystina LaAM-08-1</name>
    <dbReference type="NCBI Taxonomy" id="1095629"/>
    <lineage>
        <taxon>Eukaryota</taxon>
        <taxon>Fungi</taxon>
        <taxon>Dikarya</taxon>
        <taxon>Basidiomycota</taxon>
        <taxon>Agaricomycotina</taxon>
        <taxon>Agaricomycetes</taxon>
        <taxon>Agaricomycetidae</taxon>
        <taxon>Agaricales</taxon>
        <taxon>Agaricineae</taxon>
        <taxon>Hydnangiaceae</taxon>
        <taxon>Laccaria</taxon>
    </lineage>
</organism>
<feature type="region of interest" description="Disordered" evidence="4">
    <location>
        <begin position="203"/>
        <end position="260"/>
    </location>
</feature>
<dbReference type="EMBL" id="KN838537">
    <property type="protein sequence ID" value="KIK09842.1"/>
    <property type="molecule type" value="Genomic_DNA"/>
</dbReference>
<protein>
    <recommendedName>
        <fullName evidence="5">SET domain-containing protein</fullName>
    </recommendedName>
</protein>
<evidence type="ECO:0000256" key="1">
    <source>
        <dbReference type="ARBA" id="ARBA00022603"/>
    </source>
</evidence>
<dbReference type="Gene3D" id="3.90.1410.10">
    <property type="entry name" value="set domain protein methyltransferase, domain 1"/>
    <property type="match status" value="2"/>
</dbReference>
<sequence length="509" mass="57177">MATVVPKFFDWFQAHQGTIDTFSVDVINFPPSEGGRGAVAIKDIPKINKLRWCTKEGHVLFTIPRDLTLSTRTSSLPTRLGMEAWKNAKLHEGWAGLILCMMWEAAQGSSSKWSGYFDILPSSFDTPMFWTEEELAELRGTSVVEKLGRADAEKDYKEKLIPAINSRPELFLPRDIPTHYSVEMYHVMGSRILSRSFNVEKWTPDGEEEEDDGGAADVSMGSGMDVDLPDGASAPPTHSPLGTDDLEHEEGEEQEQEDSSDITMVPMADILNARYRSENAKLFYEETYLKMISTKPIKAGEQIWNTYGDLPNAELLRRYGHVDVFQLPSGGKGNPGDVAEIRADVIVSVTAEQHSLSTDAIHERIDWWLEEGGDDIFDLYFDLEIPPSIISIIRLLLLLDEEWEKTREKAKPPKPKMDAVVLTVLHEVLQRKLKEYPTSIQDDEQLLITASSLNLRHAIIVRLGEKKILDGILTKTAAALATENKMKRKTTHEDRPAAASTLKKTKRQA</sequence>
<keyword evidence="1" id="KW-0489">Methyltransferase</keyword>
<dbReference type="OrthoDB" id="341421at2759"/>
<dbReference type="InterPro" id="IPR015353">
    <property type="entry name" value="Rubisco_LSMT_subst-bd"/>
</dbReference>
<accession>A0A0C9YHK7</accession>
<gene>
    <name evidence="6" type="ORF">K443DRAFT_446</name>
</gene>
<dbReference type="STRING" id="1095629.A0A0C9YHK7"/>
<proteinExistence type="predicted"/>
<dbReference type="PANTHER" id="PTHR13271">
    <property type="entry name" value="UNCHARACTERIZED PUTATIVE METHYLTRANSFERASE"/>
    <property type="match status" value="1"/>
</dbReference>
<keyword evidence="7" id="KW-1185">Reference proteome</keyword>
<evidence type="ECO:0000259" key="5">
    <source>
        <dbReference type="PROSITE" id="PS50280"/>
    </source>
</evidence>
<dbReference type="Pfam" id="PF09273">
    <property type="entry name" value="Rubis-subs-bind"/>
    <property type="match status" value="1"/>
</dbReference>
<dbReference type="SUPFAM" id="SSF81822">
    <property type="entry name" value="RuBisCo LSMT C-terminal, substrate-binding domain"/>
    <property type="match status" value="1"/>
</dbReference>
<dbReference type="InterPro" id="IPR044430">
    <property type="entry name" value="SETD6_SET"/>
</dbReference>
<evidence type="ECO:0000256" key="3">
    <source>
        <dbReference type="ARBA" id="ARBA00022691"/>
    </source>
</evidence>
<dbReference type="InterPro" id="IPR046341">
    <property type="entry name" value="SET_dom_sf"/>
</dbReference>
<evidence type="ECO:0000313" key="7">
    <source>
        <dbReference type="Proteomes" id="UP000054477"/>
    </source>
</evidence>
<dbReference type="InterPro" id="IPR050600">
    <property type="entry name" value="SETD3_SETD6_MTase"/>
</dbReference>